<evidence type="ECO:0000256" key="1">
    <source>
        <dbReference type="ARBA" id="ARBA00004651"/>
    </source>
</evidence>
<evidence type="ECO:0000256" key="2">
    <source>
        <dbReference type="ARBA" id="ARBA00022475"/>
    </source>
</evidence>
<dbReference type="GO" id="GO:0005886">
    <property type="term" value="C:plasma membrane"/>
    <property type="evidence" value="ECO:0007669"/>
    <property type="project" value="UniProtKB-SubCell"/>
</dbReference>
<evidence type="ECO:0000256" key="6">
    <source>
        <dbReference type="SAM" id="Phobius"/>
    </source>
</evidence>
<protein>
    <submittedName>
        <fullName evidence="7">Uncharacterized protein</fullName>
    </submittedName>
</protein>
<sequence length="428" mass="46158">MVKRLITLSRSPLVRNTVYYGINFGFQIVTQFGFFVLISRALGPSGYGVFASVSAIALMISVFVGLGSDHLLIQRVAVHKDQFADYFGRALMMIGLTLLPAIPIAFVILHFLNTGELSYLGMACVIAAECGFRKITFLASASYMAHDRAGRQFFIDNGSLILRLAAVAVLTLTEGRIDINTWALWYAGASVLAAAVAYAMVLRDFGRPKLGLSGFDYKLGFLFSLEFASVSGLRDLDKPVIVQVLGPEHAGLYTAAFRIIDAATAPVRAILYATYTRYFRHADKGAEHGIGFGIKVLPFISAIGVALAIFVYFVAEYIPLIIGEEYRDAVGLIKLLAFYPLLLGAAGIGADIMRSIGMQGTRVVLILISNFAIIGFVWAGCVLGGMEGAVIARISLQAAILAATWTIISLKRRKAVSAKDSEAPQAAE</sequence>
<keyword evidence="8" id="KW-1185">Reference proteome</keyword>
<feature type="transmembrane region" description="Helical" evidence="6">
    <location>
        <begin position="86"/>
        <end position="112"/>
    </location>
</feature>
<organism evidence="7 8">
    <name type="scientific">Zhengella mangrovi</name>
    <dbReference type="NCBI Taxonomy" id="1982044"/>
    <lineage>
        <taxon>Bacteria</taxon>
        <taxon>Pseudomonadati</taxon>
        <taxon>Pseudomonadota</taxon>
        <taxon>Alphaproteobacteria</taxon>
        <taxon>Hyphomicrobiales</taxon>
        <taxon>Notoacmeibacteraceae</taxon>
        <taxon>Zhengella</taxon>
    </lineage>
</organism>
<dbReference type="Proteomes" id="UP000221168">
    <property type="component" value="Unassembled WGS sequence"/>
</dbReference>
<proteinExistence type="predicted"/>
<evidence type="ECO:0000256" key="4">
    <source>
        <dbReference type="ARBA" id="ARBA00022989"/>
    </source>
</evidence>
<keyword evidence="3 6" id="KW-0812">Transmembrane</keyword>
<feature type="transmembrane region" description="Helical" evidence="6">
    <location>
        <begin position="296"/>
        <end position="315"/>
    </location>
</feature>
<feature type="transmembrane region" description="Helical" evidence="6">
    <location>
        <begin position="20"/>
        <end position="41"/>
    </location>
</feature>
<dbReference type="InterPro" id="IPR050833">
    <property type="entry name" value="Poly_Biosynth_Transport"/>
</dbReference>
<comment type="subcellular location">
    <subcellularLocation>
        <location evidence="1">Cell membrane</location>
        <topology evidence="1">Multi-pass membrane protein</topology>
    </subcellularLocation>
</comment>
<dbReference type="PANTHER" id="PTHR30250:SF11">
    <property type="entry name" value="O-ANTIGEN TRANSPORTER-RELATED"/>
    <property type="match status" value="1"/>
</dbReference>
<keyword evidence="4 6" id="KW-1133">Transmembrane helix</keyword>
<keyword evidence="5 6" id="KW-0472">Membrane</keyword>
<dbReference type="PANTHER" id="PTHR30250">
    <property type="entry name" value="PST FAMILY PREDICTED COLANIC ACID TRANSPORTER"/>
    <property type="match status" value="1"/>
</dbReference>
<dbReference type="EMBL" id="PDVP01000018">
    <property type="protein sequence ID" value="PHP65123.1"/>
    <property type="molecule type" value="Genomic_DNA"/>
</dbReference>
<reference evidence="7 8" key="1">
    <citation type="submission" date="2017-10" db="EMBL/GenBank/DDBJ databases">
        <title>Sedimentibacterium mangrovi gen. nov., sp. nov., a novel member of family Phyllobacteriacea isolated from mangrove sediment.</title>
        <authorList>
            <person name="Liao H."/>
            <person name="Tian Y."/>
        </authorList>
    </citation>
    <scope>NUCLEOTIDE SEQUENCE [LARGE SCALE GENOMIC DNA]</scope>
    <source>
        <strain evidence="7 8">X9-2-2</strain>
    </source>
</reference>
<keyword evidence="2" id="KW-1003">Cell membrane</keyword>
<evidence type="ECO:0000313" key="8">
    <source>
        <dbReference type="Proteomes" id="UP000221168"/>
    </source>
</evidence>
<feature type="transmembrane region" description="Helical" evidence="6">
    <location>
        <begin position="118"/>
        <end position="141"/>
    </location>
</feature>
<feature type="transmembrane region" description="Helical" evidence="6">
    <location>
        <begin position="364"/>
        <end position="385"/>
    </location>
</feature>
<feature type="transmembrane region" description="Helical" evidence="6">
    <location>
        <begin position="184"/>
        <end position="203"/>
    </location>
</feature>
<accession>A0A2G1QHX2</accession>
<gene>
    <name evidence="7" type="ORF">CSC94_20605</name>
</gene>
<feature type="transmembrane region" description="Helical" evidence="6">
    <location>
        <begin position="47"/>
        <end position="66"/>
    </location>
</feature>
<dbReference type="Pfam" id="PF13440">
    <property type="entry name" value="Polysacc_synt_3"/>
    <property type="match status" value="1"/>
</dbReference>
<evidence type="ECO:0000256" key="3">
    <source>
        <dbReference type="ARBA" id="ARBA00022692"/>
    </source>
</evidence>
<dbReference type="OrthoDB" id="7605542at2"/>
<evidence type="ECO:0000256" key="5">
    <source>
        <dbReference type="ARBA" id="ARBA00023136"/>
    </source>
</evidence>
<feature type="transmembrane region" description="Helical" evidence="6">
    <location>
        <begin position="391"/>
        <end position="410"/>
    </location>
</feature>
<feature type="transmembrane region" description="Helical" evidence="6">
    <location>
        <begin position="253"/>
        <end position="275"/>
    </location>
</feature>
<feature type="transmembrane region" description="Helical" evidence="6">
    <location>
        <begin position="335"/>
        <end position="352"/>
    </location>
</feature>
<dbReference type="RefSeq" id="WP_099308269.1">
    <property type="nucleotide sequence ID" value="NZ_PDVP01000018.1"/>
</dbReference>
<evidence type="ECO:0000313" key="7">
    <source>
        <dbReference type="EMBL" id="PHP65123.1"/>
    </source>
</evidence>
<name>A0A2G1QHX2_9HYPH</name>
<comment type="caution">
    <text evidence="7">The sequence shown here is derived from an EMBL/GenBank/DDBJ whole genome shotgun (WGS) entry which is preliminary data.</text>
</comment>
<dbReference type="AlphaFoldDB" id="A0A2G1QHX2"/>